<dbReference type="EC" id="3.2.1.21" evidence="2"/>
<dbReference type="InterPro" id="IPR013763">
    <property type="entry name" value="Cyclin-like_dom"/>
</dbReference>
<gene>
    <name evidence="2" type="primary">CTK2</name>
    <name evidence="2" type="ORF">GLX27_001548</name>
</gene>
<proteinExistence type="predicted"/>
<dbReference type="PANTHER" id="PTHR10026">
    <property type="entry name" value="CYCLIN"/>
    <property type="match status" value="1"/>
</dbReference>
<name>A0ABY8EN14_MALFU</name>
<organism evidence="2 3">
    <name type="scientific">Malassezia furfur</name>
    <name type="common">Pityriasis versicolor infection agent</name>
    <name type="synonym">Pityrosporum furfur</name>
    <dbReference type="NCBI Taxonomy" id="55194"/>
    <lineage>
        <taxon>Eukaryota</taxon>
        <taxon>Fungi</taxon>
        <taxon>Dikarya</taxon>
        <taxon>Basidiomycota</taxon>
        <taxon>Ustilaginomycotina</taxon>
        <taxon>Malasseziomycetes</taxon>
        <taxon>Malasseziales</taxon>
        <taxon>Malasseziaceae</taxon>
        <taxon>Malassezia</taxon>
    </lineage>
</organism>
<feature type="domain" description="Cyclin-like" evidence="1">
    <location>
        <begin position="215"/>
        <end position="306"/>
    </location>
</feature>
<dbReference type="InterPro" id="IPR036915">
    <property type="entry name" value="Cyclin-like_sf"/>
</dbReference>
<protein>
    <submittedName>
        <fullName evidence="2">Beta-glucosidase</fullName>
        <ecNumber evidence="2">3.2.1.21</ecNumber>
    </submittedName>
</protein>
<dbReference type="Gene3D" id="1.10.472.10">
    <property type="entry name" value="Cyclin-like"/>
    <property type="match status" value="2"/>
</dbReference>
<evidence type="ECO:0000313" key="2">
    <source>
        <dbReference type="EMBL" id="WFD46904.1"/>
    </source>
</evidence>
<dbReference type="EMBL" id="CP046234">
    <property type="protein sequence ID" value="WFD46904.1"/>
    <property type="molecule type" value="Genomic_DNA"/>
</dbReference>
<keyword evidence="3" id="KW-1185">Reference proteome</keyword>
<dbReference type="Proteomes" id="UP000818624">
    <property type="component" value="Chromosome 1"/>
</dbReference>
<dbReference type="CDD" id="cd20546">
    <property type="entry name" value="CYCLIN_SpCG1C_ScCTK2-like_rpt2"/>
    <property type="match status" value="1"/>
</dbReference>
<dbReference type="GO" id="GO:0008422">
    <property type="term" value="F:beta-glucosidase activity"/>
    <property type="evidence" value="ECO:0007669"/>
    <property type="project" value="UniProtKB-EC"/>
</dbReference>
<feature type="domain" description="Cyclin-like" evidence="1">
    <location>
        <begin position="80"/>
        <end position="200"/>
    </location>
</feature>
<evidence type="ECO:0000259" key="1">
    <source>
        <dbReference type="SMART" id="SM00385"/>
    </source>
</evidence>
<sequence length="412" mass="45225">MSGNGASSATSAPLPPLLNAVAPSGVPAYVPSEPRKAVKVSTVVNTRYFTPGQFDKLLAKARANKMPMAKWEQHRMTACAFISAVGAKLGIPQRTIASAQLLYQRFHLFYPPADFAVHQVALASLFTASKLNDTQKRIHDLLMASYVLRNMEQLAPPSGAHAGGGADWIAHAHVADADLDLGAMAQERVRLLTLERMMLQCICFQFEMRAQKVLRLVVKAARRWDVPKPLGALAWRIACDAHRTPAPLQYPPQTVAVGSVYAAVVLAEANGALVAAHAHFARPDAWPAELRTHVDDAKEVVVHILTSYTQHLPSLERGSGAVPLYVTHPPPLGLQAWRAARRAEQLPVTVPELEQALTHAKIRIRQDEQARSEPEDARRRRAVARANDALPATLYRPDPLEQQMVATRYLLE</sequence>
<keyword evidence="2" id="KW-0326">Glycosidase</keyword>
<dbReference type="SUPFAM" id="SSF47954">
    <property type="entry name" value="Cyclin-like"/>
    <property type="match status" value="2"/>
</dbReference>
<reference evidence="2 3" key="1">
    <citation type="journal article" date="2020" name="Elife">
        <title>Loss of centromere function drives karyotype evolution in closely related Malassezia species.</title>
        <authorList>
            <person name="Sankaranarayanan S.R."/>
            <person name="Ianiri G."/>
            <person name="Coelho M.A."/>
            <person name="Reza M.H."/>
            <person name="Thimmappa B.C."/>
            <person name="Ganguly P."/>
            <person name="Vadnala R.N."/>
            <person name="Sun S."/>
            <person name="Siddharthan R."/>
            <person name="Tellgren-Roth C."/>
            <person name="Dawson T.L."/>
            <person name="Heitman J."/>
            <person name="Sanyal K."/>
        </authorList>
    </citation>
    <scope>NUCLEOTIDE SEQUENCE [LARGE SCALE GENOMIC DNA]</scope>
    <source>
        <strain evidence="2">CBS14141</strain>
    </source>
</reference>
<dbReference type="SMART" id="SM00385">
    <property type="entry name" value="CYCLIN"/>
    <property type="match status" value="2"/>
</dbReference>
<evidence type="ECO:0000313" key="3">
    <source>
        <dbReference type="Proteomes" id="UP000818624"/>
    </source>
</evidence>
<keyword evidence="2" id="KW-0378">Hydrolase</keyword>
<accession>A0ABY8EN14</accession>
<dbReference type="InterPro" id="IPR043198">
    <property type="entry name" value="Cyclin/Ssn8"/>
</dbReference>